<evidence type="ECO:0000256" key="4">
    <source>
        <dbReference type="ARBA" id="ARBA00022960"/>
    </source>
</evidence>
<keyword evidence="4 8" id="KW-0133">Cell shape</keyword>
<evidence type="ECO:0000256" key="2">
    <source>
        <dbReference type="ARBA" id="ARBA00022475"/>
    </source>
</evidence>
<evidence type="ECO:0000313" key="10">
    <source>
        <dbReference type="Proteomes" id="UP000264062"/>
    </source>
</evidence>
<feature type="transmembrane region" description="Helical" evidence="8">
    <location>
        <begin position="358"/>
        <end position="379"/>
    </location>
</feature>
<dbReference type="Proteomes" id="UP000264062">
    <property type="component" value="Unassembled WGS sequence"/>
</dbReference>
<keyword evidence="2 8" id="KW-1003">Cell membrane</keyword>
<feature type="transmembrane region" description="Helical" evidence="8">
    <location>
        <begin position="40"/>
        <end position="61"/>
    </location>
</feature>
<comment type="caution">
    <text evidence="9">The sequence shown here is derived from an EMBL/GenBank/DDBJ whole genome shotgun (WGS) entry which is preliminary data.</text>
</comment>
<feature type="transmembrane region" description="Helical" evidence="8">
    <location>
        <begin position="278"/>
        <end position="300"/>
    </location>
</feature>
<proteinExistence type="inferred from homology"/>
<dbReference type="GO" id="GO:0009252">
    <property type="term" value="P:peptidoglycan biosynthetic process"/>
    <property type="evidence" value="ECO:0007669"/>
    <property type="project" value="UniProtKB-UniRule"/>
</dbReference>
<reference evidence="9 10" key="1">
    <citation type="journal article" date="2018" name="Nat. Biotechnol.">
        <title>A standardized bacterial taxonomy based on genome phylogeny substantially revises the tree of life.</title>
        <authorList>
            <person name="Parks D.H."/>
            <person name="Chuvochina M."/>
            <person name="Waite D.W."/>
            <person name="Rinke C."/>
            <person name="Skarshewski A."/>
            <person name="Chaumeil P.A."/>
            <person name="Hugenholtz P."/>
        </authorList>
    </citation>
    <scope>NUCLEOTIDE SEQUENCE [LARGE SCALE GENOMIC DNA]</scope>
    <source>
        <strain evidence="9">UBA9956</strain>
    </source>
</reference>
<organism evidence="9 10">
    <name type="scientific">candidate division WOR-3 bacterium</name>
    <dbReference type="NCBI Taxonomy" id="2052148"/>
    <lineage>
        <taxon>Bacteria</taxon>
        <taxon>Bacteria division WOR-3</taxon>
    </lineage>
</organism>
<dbReference type="NCBIfam" id="TIGR01695">
    <property type="entry name" value="murJ_mviN"/>
    <property type="match status" value="1"/>
</dbReference>
<feature type="transmembrane region" description="Helical" evidence="8">
    <location>
        <begin position="416"/>
        <end position="436"/>
    </location>
</feature>
<gene>
    <name evidence="9" type="primary">mviN</name>
    <name evidence="8" type="synonym">murJ</name>
    <name evidence="9" type="ORF">DCW38_01665</name>
</gene>
<dbReference type="Pfam" id="PF03023">
    <property type="entry name" value="MurJ"/>
    <property type="match status" value="1"/>
</dbReference>
<comment type="function">
    <text evidence="8">Involved in peptidoglycan biosynthesis. Transports lipid-linked peptidoglycan precursors from the inner to the outer leaflet of the cytoplasmic membrane.</text>
</comment>
<accession>A0A350H8K8</accession>
<feature type="transmembrane region" description="Helical" evidence="8">
    <location>
        <begin position="198"/>
        <end position="217"/>
    </location>
</feature>
<dbReference type="HAMAP" id="MF_02078">
    <property type="entry name" value="MurJ_MviN"/>
    <property type="match status" value="1"/>
</dbReference>
<dbReference type="GO" id="GO:0015648">
    <property type="term" value="F:lipid-linked peptidoglycan transporter activity"/>
    <property type="evidence" value="ECO:0007669"/>
    <property type="project" value="UniProtKB-UniRule"/>
</dbReference>
<dbReference type="EMBL" id="DMZY01000053">
    <property type="protein sequence ID" value="HAV91874.1"/>
    <property type="molecule type" value="Genomic_DNA"/>
</dbReference>
<evidence type="ECO:0000256" key="3">
    <source>
        <dbReference type="ARBA" id="ARBA00022692"/>
    </source>
</evidence>
<keyword evidence="5 8" id="KW-0573">Peptidoglycan synthesis</keyword>
<dbReference type="InterPro" id="IPR051050">
    <property type="entry name" value="Lipid_II_flippase_MurJ/MviN"/>
</dbReference>
<protein>
    <recommendedName>
        <fullName evidence="8">Probable lipid II flippase MurJ</fullName>
    </recommendedName>
</protein>
<keyword evidence="8" id="KW-0813">Transport</keyword>
<comment type="pathway">
    <text evidence="8">Cell wall biogenesis; peptidoglycan biosynthesis.</text>
</comment>
<keyword evidence="8" id="KW-0961">Cell wall biogenesis/degradation</keyword>
<dbReference type="PANTHER" id="PTHR47019:SF1">
    <property type="entry name" value="LIPID II FLIPPASE MURJ"/>
    <property type="match status" value="1"/>
</dbReference>
<evidence type="ECO:0000256" key="1">
    <source>
        <dbReference type="ARBA" id="ARBA00004651"/>
    </source>
</evidence>
<sequence length="445" mass="50575">MKKHQLSSLERLRNSPFLSSIFSTSFFIGISRLTGFFREIVFSSLIGTSYIMDAFVVAFMVPNFFRRILGEKAAESVFIPLYIREREKSQKEADTYMSNLFSIIGLILIAGTVLFYLIAPYFIKLVAPGFNQQTFTAALYLTMIILPYMFFIGIYAFLGSLLESFKKFNIYNISPLIFNVTLIAIVLIFYKAHPLKSIAFGVLIGVILETLFLFFDLKNIPVKFKLMFNFKDSRIKKTFRLLIPILGGSGIEKLAIYIDRIMASFLNTGAISALHFSFLLTDLPFAVFSIAISKVIHPYISEKEIYSSKEKFSRYIRRGIFLNVLVLLPTTVIFILFAKPIVQFVYLRGAFDARSAAMTIPPFIFYTLGLIPMGLIQLFSKAFYSLLNTKTPLYIAFVSTLINILCNVILMPKLGAGGLALGTSISMWFNAFYLFFKLKLRISKI</sequence>
<dbReference type="GO" id="GO:0008360">
    <property type="term" value="P:regulation of cell shape"/>
    <property type="evidence" value="ECO:0007669"/>
    <property type="project" value="UniProtKB-KW"/>
</dbReference>
<feature type="transmembrane region" description="Helical" evidence="8">
    <location>
        <begin position="238"/>
        <end position="258"/>
    </location>
</feature>
<comment type="subcellular location">
    <subcellularLocation>
        <location evidence="1 8">Cell membrane</location>
        <topology evidence="1 8">Multi-pass membrane protein</topology>
    </subcellularLocation>
</comment>
<feature type="transmembrane region" description="Helical" evidence="8">
    <location>
        <begin position="138"/>
        <end position="158"/>
    </location>
</feature>
<dbReference type="GO" id="GO:0034204">
    <property type="term" value="P:lipid translocation"/>
    <property type="evidence" value="ECO:0007669"/>
    <property type="project" value="TreeGrafter"/>
</dbReference>
<dbReference type="GO" id="GO:0005886">
    <property type="term" value="C:plasma membrane"/>
    <property type="evidence" value="ECO:0007669"/>
    <property type="project" value="UniProtKB-SubCell"/>
</dbReference>
<dbReference type="UniPathway" id="UPA00219"/>
<dbReference type="AlphaFoldDB" id="A0A350H8K8"/>
<evidence type="ECO:0000256" key="5">
    <source>
        <dbReference type="ARBA" id="ARBA00022984"/>
    </source>
</evidence>
<dbReference type="CDD" id="cd13123">
    <property type="entry name" value="MATE_MurJ_like"/>
    <property type="match status" value="1"/>
</dbReference>
<keyword evidence="3 8" id="KW-0812">Transmembrane</keyword>
<comment type="similarity">
    <text evidence="8">Belongs to the MurJ/MviN family.</text>
</comment>
<keyword evidence="6 8" id="KW-1133">Transmembrane helix</keyword>
<name>A0A350H8K8_UNCW3</name>
<evidence type="ECO:0000256" key="6">
    <source>
        <dbReference type="ARBA" id="ARBA00022989"/>
    </source>
</evidence>
<evidence type="ECO:0000313" key="9">
    <source>
        <dbReference type="EMBL" id="HAV91874.1"/>
    </source>
</evidence>
<dbReference type="InterPro" id="IPR004268">
    <property type="entry name" value="MurJ"/>
</dbReference>
<feature type="transmembrane region" description="Helical" evidence="8">
    <location>
        <begin position="170"/>
        <end position="192"/>
    </location>
</feature>
<dbReference type="PRINTS" id="PR01806">
    <property type="entry name" value="VIRFACTRMVIN"/>
</dbReference>
<keyword evidence="7 8" id="KW-0472">Membrane</keyword>
<feature type="transmembrane region" description="Helical" evidence="8">
    <location>
        <begin position="96"/>
        <end position="118"/>
    </location>
</feature>
<feature type="transmembrane region" description="Helical" evidence="8">
    <location>
        <begin position="391"/>
        <end position="410"/>
    </location>
</feature>
<feature type="transmembrane region" description="Helical" evidence="8">
    <location>
        <begin position="12"/>
        <end position="34"/>
    </location>
</feature>
<evidence type="ECO:0000256" key="8">
    <source>
        <dbReference type="HAMAP-Rule" id="MF_02078"/>
    </source>
</evidence>
<evidence type="ECO:0000256" key="7">
    <source>
        <dbReference type="ARBA" id="ARBA00023136"/>
    </source>
</evidence>
<dbReference type="GO" id="GO:0071555">
    <property type="term" value="P:cell wall organization"/>
    <property type="evidence" value="ECO:0007669"/>
    <property type="project" value="UniProtKB-KW"/>
</dbReference>
<feature type="transmembrane region" description="Helical" evidence="8">
    <location>
        <begin position="320"/>
        <end position="338"/>
    </location>
</feature>
<dbReference type="PANTHER" id="PTHR47019">
    <property type="entry name" value="LIPID II FLIPPASE MURJ"/>
    <property type="match status" value="1"/>
</dbReference>